<evidence type="ECO:0000313" key="2">
    <source>
        <dbReference type="EMBL" id="KPL84237.1"/>
    </source>
</evidence>
<comment type="caution">
    <text evidence="2">The sequence shown here is derived from an EMBL/GenBank/DDBJ whole genome shotgun (WGS) entry which is preliminary data.</text>
</comment>
<feature type="transmembrane region" description="Helical" evidence="1">
    <location>
        <begin position="24"/>
        <end position="47"/>
    </location>
</feature>
<accession>A0A0P6XXH5</accession>
<keyword evidence="1" id="KW-1133">Transmembrane helix</keyword>
<feature type="transmembrane region" description="Helical" evidence="1">
    <location>
        <begin position="59"/>
        <end position="86"/>
    </location>
</feature>
<dbReference type="Proteomes" id="UP000050544">
    <property type="component" value="Unassembled WGS sequence"/>
</dbReference>
<keyword evidence="1" id="KW-0812">Transmembrane</keyword>
<name>A0A0P6XXH5_9CHLR</name>
<keyword evidence="3" id="KW-1185">Reference proteome</keyword>
<dbReference type="EMBL" id="LGKO01000002">
    <property type="protein sequence ID" value="KPL84237.1"/>
    <property type="molecule type" value="Genomic_DNA"/>
</dbReference>
<organism evidence="2 3">
    <name type="scientific">Thermanaerothrix daxensis</name>
    <dbReference type="NCBI Taxonomy" id="869279"/>
    <lineage>
        <taxon>Bacteria</taxon>
        <taxon>Bacillati</taxon>
        <taxon>Chloroflexota</taxon>
        <taxon>Anaerolineae</taxon>
        <taxon>Anaerolineales</taxon>
        <taxon>Anaerolineaceae</taxon>
        <taxon>Thermanaerothrix</taxon>
    </lineage>
</organism>
<evidence type="ECO:0000256" key="1">
    <source>
        <dbReference type="SAM" id="Phobius"/>
    </source>
</evidence>
<reference evidence="2 3" key="1">
    <citation type="submission" date="2015-07" db="EMBL/GenBank/DDBJ databases">
        <title>Whole genome sequence of Thermanaerothrix daxensis DSM 23592.</title>
        <authorList>
            <person name="Hemp J."/>
            <person name="Ward L.M."/>
            <person name="Pace L.A."/>
            <person name="Fischer W.W."/>
        </authorList>
    </citation>
    <scope>NUCLEOTIDE SEQUENCE [LARGE SCALE GENOMIC DNA]</scope>
    <source>
        <strain evidence="2 3">GNS-1</strain>
    </source>
</reference>
<gene>
    <name evidence="2" type="ORF">SE15_03540</name>
</gene>
<dbReference type="RefSeq" id="WP_054520710.1">
    <property type="nucleotide sequence ID" value="NZ_LGKO01000002.1"/>
</dbReference>
<protein>
    <submittedName>
        <fullName evidence="2">Uncharacterized protein</fullName>
    </submittedName>
</protein>
<sequence>MTQQIPLPPSSETPGSSAGDRKRLTGLVVGIIVLLLLIIGGIILLAVAPAETTARVRDIFIIVLALESLLLGVALIILIVQLAVLINLIQNEVKPILEATQETINNLRGTTVFLSNNLVEPVIKLNEYLAGLKKILDLLRLGR</sequence>
<dbReference type="AlphaFoldDB" id="A0A0P6XXH5"/>
<proteinExistence type="predicted"/>
<keyword evidence="1" id="KW-0472">Membrane</keyword>
<dbReference type="OrthoDB" id="166699at2"/>
<evidence type="ECO:0000313" key="3">
    <source>
        <dbReference type="Proteomes" id="UP000050544"/>
    </source>
</evidence>